<dbReference type="InterPro" id="IPR044256">
    <property type="entry name" value="HCF244-like"/>
</dbReference>
<feature type="domain" description="NAD(P)-binding" evidence="3">
    <location>
        <begin position="8"/>
        <end position="146"/>
    </location>
</feature>
<dbReference type="Gene3D" id="3.40.50.720">
    <property type="entry name" value="NAD(P)-binding Rossmann-like Domain"/>
    <property type="match status" value="1"/>
</dbReference>
<dbReference type="GO" id="GO:0009523">
    <property type="term" value="C:photosystem II"/>
    <property type="evidence" value="ECO:0007669"/>
    <property type="project" value="UniProtKB-KW"/>
</dbReference>
<dbReference type="CDD" id="cd05243">
    <property type="entry name" value="SDR_a5"/>
    <property type="match status" value="1"/>
</dbReference>
<protein>
    <submittedName>
        <fullName evidence="4">NAD(P)-dependent oxidoreductase</fullName>
    </submittedName>
</protein>
<evidence type="ECO:0000259" key="3">
    <source>
        <dbReference type="Pfam" id="PF13460"/>
    </source>
</evidence>
<name>A0A2N5XTR1_9HYPH</name>
<evidence type="ECO:0000256" key="1">
    <source>
        <dbReference type="ARBA" id="ARBA00022531"/>
    </source>
</evidence>
<dbReference type="OrthoDB" id="7419852at2"/>
<dbReference type="InterPro" id="IPR016040">
    <property type="entry name" value="NAD(P)-bd_dom"/>
</dbReference>
<proteinExistence type="predicted"/>
<organism evidence="4 5">
    <name type="scientific">Cohaesibacter celericrescens</name>
    <dbReference type="NCBI Taxonomy" id="2067669"/>
    <lineage>
        <taxon>Bacteria</taxon>
        <taxon>Pseudomonadati</taxon>
        <taxon>Pseudomonadota</taxon>
        <taxon>Alphaproteobacteria</taxon>
        <taxon>Hyphomicrobiales</taxon>
        <taxon>Cohaesibacteraceae</taxon>
    </lineage>
</organism>
<dbReference type="Proteomes" id="UP000234881">
    <property type="component" value="Unassembled WGS sequence"/>
</dbReference>
<keyword evidence="5" id="KW-1185">Reference proteome</keyword>
<dbReference type="Pfam" id="PF13460">
    <property type="entry name" value="NAD_binding_10"/>
    <property type="match status" value="1"/>
</dbReference>
<reference evidence="4 5" key="1">
    <citation type="submission" date="2018-01" db="EMBL/GenBank/DDBJ databases">
        <title>The draft genome sequence of Cohaesibacter sp. H1304.</title>
        <authorList>
            <person name="Wang N.-N."/>
            <person name="Du Z.-J."/>
        </authorList>
    </citation>
    <scope>NUCLEOTIDE SEQUENCE [LARGE SCALE GENOMIC DNA]</scope>
    <source>
        <strain evidence="4 5">H1304</strain>
    </source>
</reference>
<dbReference type="SUPFAM" id="SSF51735">
    <property type="entry name" value="NAD(P)-binding Rossmann-fold domains"/>
    <property type="match status" value="1"/>
</dbReference>
<gene>
    <name evidence="4" type="ORF">C0081_07190</name>
</gene>
<dbReference type="AlphaFoldDB" id="A0A2N5XTR1"/>
<dbReference type="PANTHER" id="PTHR47128:SF2">
    <property type="entry name" value="PROTEIN HIGH CHLOROPHYLL FLUORESCENCE PHENOTYPE 244, CHLOROPLASTIC"/>
    <property type="match status" value="1"/>
</dbReference>
<evidence type="ECO:0000313" key="5">
    <source>
        <dbReference type="Proteomes" id="UP000234881"/>
    </source>
</evidence>
<comment type="caution">
    <text evidence="4">The sequence shown here is derived from an EMBL/GenBank/DDBJ whole genome shotgun (WGS) entry which is preliminary data.</text>
</comment>
<evidence type="ECO:0000313" key="4">
    <source>
        <dbReference type="EMBL" id="PLW77902.1"/>
    </source>
</evidence>
<keyword evidence="1" id="KW-0602">Photosynthesis</keyword>
<dbReference type="PANTHER" id="PTHR47128">
    <property type="match status" value="1"/>
</dbReference>
<dbReference type="GO" id="GO:0015979">
    <property type="term" value="P:photosynthesis"/>
    <property type="evidence" value="ECO:0007669"/>
    <property type="project" value="UniProtKB-KW"/>
</dbReference>
<dbReference type="EMBL" id="PKUQ01000013">
    <property type="protein sequence ID" value="PLW77902.1"/>
    <property type="molecule type" value="Genomic_DNA"/>
</dbReference>
<dbReference type="InterPro" id="IPR036291">
    <property type="entry name" value="NAD(P)-bd_dom_sf"/>
</dbReference>
<evidence type="ECO:0000256" key="2">
    <source>
        <dbReference type="ARBA" id="ARBA00023276"/>
    </source>
</evidence>
<dbReference type="RefSeq" id="WP_101533143.1">
    <property type="nucleotide sequence ID" value="NZ_PKUQ01000013.1"/>
</dbReference>
<sequence length="283" mass="30893">MPTVFIAGSTGYLGRHLCREYQKRGWSVRALVRDSARARHTGLVADAFVEAEATCPETLTGIMSGCDLVISSLGITRQRDGLRYQDVDFQANINLLQEAIASGVKRFGYIHVLNGDKMTNVALVSAKQAFVDCLVSSPIESTVIAPSGYFSDMSDFLTMARAGRVWLFGKGSHQINPIDGEDLAAATAQTIASEKDWLDVGGPDIFTHTELASLAFDALGKPAKISYLPDAIRRCALWVLPKITPLSFHGPIQFFLCAMGMHMVGEQHGCKSLLDHFKQQRNA</sequence>
<keyword evidence="2" id="KW-0604">Photosystem II</keyword>
<accession>A0A2N5XTR1</accession>